<dbReference type="EC" id="3.1.-.-" evidence="9"/>
<evidence type="ECO:0000256" key="5">
    <source>
        <dbReference type="ARBA" id="ARBA00022759"/>
    </source>
</evidence>
<reference evidence="10" key="1">
    <citation type="submission" date="2013-09" db="EMBL/GenBank/DDBJ databases">
        <title>Nucleotide sequence analysis of clustered regularly interspaced short palindromic repeats, CRISPR, in Streptococcus sobrinus.</title>
        <authorList>
            <person name="Tamura H."/>
        </authorList>
    </citation>
    <scope>NUCLEOTIDE SEQUENCE</scope>
    <source>
        <strain evidence="10">MT615R</strain>
        <strain evidence="11">TH21</strain>
    </source>
</reference>
<evidence type="ECO:0000256" key="4">
    <source>
        <dbReference type="ARBA" id="ARBA00022723"/>
    </source>
</evidence>
<dbReference type="CDD" id="cd09725">
    <property type="entry name" value="Cas2_I_II_III"/>
    <property type="match status" value="1"/>
</dbReference>
<proteinExistence type="inferred from homology"/>
<evidence type="ECO:0000256" key="8">
    <source>
        <dbReference type="ARBA" id="ARBA00023118"/>
    </source>
</evidence>
<comment type="subunit">
    <text evidence="9">Homodimer, forms a heterotetramer with a Cas1 homodimer.</text>
</comment>
<evidence type="ECO:0000256" key="2">
    <source>
        <dbReference type="ARBA" id="ARBA00009959"/>
    </source>
</evidence>
<dbReference type="GO" id="GO:0051607">
    <property type="term" value="P:defense response to virus"/>
    <property type="evidence" value="ECO:0007669"/>
    <property type="project" value="UniProtKB-UniRule"/>
</dbReference>
<dbReference type="InterPro" id="IPR019199">
    <property type="entry name" value="Virulence_VapD/CRISPR_Cas2"/>
</dbReference>
<keyword evidence="6 9" id="KW-0378">Hydrolase</keyword>
<dbReference type="NCBIfam" id="TIGR01573">
    <property type="entry name" value="cas2"/>
    <property type="match status" value="1"/>
</dbReference>
<dbReference type="SUPFAM" id="SSF143430">
    <property type="entry name" value="TTP0101/SSO1404-like"/>
    <property type="match status" value="1"/>
</dbReference>
<organism evidence="10">
    <name type="scientific">Streptococcus sobrinus</name>
    <dbReference type="NCBI Taxonomy" id="1310"/>
    <lineage>
        <taxon>Bacteria</taxon>
        <taxon>Bacillati</taxon>
        <taxon>Bacillota</taxon>
        <taxon>Bacilli</taxon>
        <taxon>Lactobacillales</taxon>
        <taxon>Streptococcaceae</taxon>
        <taxon>Streptococcus</taxon>
    </lineage>
</organism>
<keyword evidence="5 9" id="KW-0255">Endonuclease</keyword>
<comment type="similarity">
    <text evidence="2 9">Belongs to the CRISPR-associated endoribonuclease Cas2 protein family.</text>
</comment>
<dbReference type="EMBL" id="AB853888">
    <property type="protein sequence ID" value="BAP47543.1"/>
    <property type="molecule type" value="Genomic_DNA"/>
</dbReference>
<dbReference type="PANTHER" id="PTHR34405:SF3">
    <property type="entry name" value="CRISPR-ASSOCIATED ENDORIBONUCLEASE CAS2 3"/>
    <property type="match status" value="1"/>
</dbReference>
<comment type="cofactor">
    <cofactor evidence="1 9">
        <name>Mg(2+)</name>
        <dbReference type="ChEBI" id="CHEBI:18420"/>
    </cofactor>
</comment>
<name>A0A090A1F6_9STRE</name>
<dbReference type="PANTHER" id="PTHR34405">
    <property type="entry name" value="CRISPR-ASSOCIATED ENDORIBONUCLEASE CAS2"/>
    <property type="match status" value="1"/>
</dbReference>
<dbReference type="Gene3D" id="3.30.70.240">
    <property type="match status" value="1"/>
</dbReference>
<keyword evidence="4 9" id="KW-0479">Metal-binding</keyword>
<dbReference type="EMBL" id="AB853887">
    <property type="protein sequence ID" value="BAP47530.1"/>
    <property type="molecule type" value="Genomic_DNA"/>
</dbReference>
<feature type="binding site" evidence="9">
    <location>
        <position position="27"/>
    </location>
    <ligand>
        <name>Mg(2+)</name>
        <dbReference type="ChEBI" id="CHEBI:18420"/>
        <note>catalytic</note>
    </ligand>
</feature>
<evidence type="ECO:0000256" key="9">
    <source>
        <dbReference type="HAMAP-Rule" id="MF_01471"/>
    </source>
</evidence>
<evidence type="ECO:0000313" key="10">
    <source>
        <dbReference type="EMBL" id="BAP47530.1"/>
    </source>
</evidence>
<evidence type="ECO:0000313" key="11">
    <source>
        <dbReference type="EMBL" id="BAP47543.1"/>
    </source>
</evidence>
<evidence type="ECO:0000256" key="3">
    <source>
        <dbReference type="ARBA" id="ARBA00022722"/>
    </source>
</evidence>
<dbReference type="GO" id="GO:0046872">
    <property type="term" value="F:metal ion binding"/>
    <property type="evidence" value="ECO:0007669"/>
    <property type="project" value="UniProtKB-UniRule"/>
</dbReference>
<evidence type="ECO:0000256" key="7">
    <source>
        <dbReference type="ARBA" id="ARBA00022842"/>
    </source>
</evidence>
<dbReference type="InterPro" id="IPR021127">
    <property type="entry name" value="CRISPR_associated_Cas2"/>
</dbReference>
<keyword evidence="3 9" id="KW-0540">Nuclease</keyword>
<keyword evidence="7 9" id="KW-0460">Magnesium</keyword>
<dbReference type="RefSeq" id="WP_019770305.1">
    <property type="nucleotide sequence ID" value="NZ_NPOU01000004.1"/>
</dbReference>
<keyword evidence="8 9" id="KW-0051">Antiviral defense</keyword>
<dbReference type="HAMAP" id="MF_01471">
    <property type="entry name" value="Cas2"/>
    <property type="match status" value="1"/>
</dbReference>
<dbReference type="Pfam" id="PF09827">
    <property type="entry name" value="CRISPR_Cas2"/>
    <property type="match status" value="1"/>
</dbReference>
<dbReference type="GO" id="GO:0004521">
    <property type="term" value="F:RNA endonuclease activity"/>
    <property type="evidence" value="ECO:0007669"/>
    <property type="project" value="InterPro"/>
</dbReference>
<comment type="function">
    <text evidence="9">CRISPR (clustered regularly interspaced short palindromic repeat), is an adaptive immune system that provides protection against mobile genetic elements (viruses, transposable elements and conjugative plasmids). CRISPR clusters contain sequences complementary to antecedent mobile elements and target invading nucleic acids. CRISPR clusters are transcribed and processed into CRISPR RNA (crRNA). Functions as a ssRNA-specific endoribonuclease. Involved in the integration of spacer DNA into the CRISPR cassette.</text>
</comment>
<evidence type="ECO:0000256" key="6">
    <source>
        <dbReference type="ARBA" id="ARBA00022801"/>
    </source>
</evidence>
<sequence length="109" mass="13202">MGCDFNLTAEELLFARNYQLYCLVIYDIANQKRRLKLARLLEGYGKRVQRSCFEVKLSQKVYRRLLQALEDFYEEDEKDCITLYKIRREERVVFNSYDEPEEETQTIIL</sequence>
<dbReference type="GO" id="GO:0043571">
    <property type="term" value="P:maintenance of CRISPR repeat elements"/>
    <property type="evidence" value="ECO:0007669"/>
    <property type="project" value="UniProtKB-UniRule"/>
</dbReference>
<dbReference type="AlphaFoldDB" id="A0A090A1F6"/>
<protein>
    <recommendedName>
        <fullName evidence="9">CRISPR-associated endoribonuclease Cas2</fullName>
        <ecNumber evidence="9">3.1.-.-</ecNumber>
    </recommendedName>
</protein>
<gene>
    <name evidence="9" type="primary">cas2</name>
</gene>
<dbReference type="GO" id="GO:0016787">
    <property type="term" value="F:hydrolase activity"/>
    <property type="evidence" value="ECO:0007669"/>
    <property type="project" value="UniProtKB-KW"/>
</dbReference>
<evidence type="ECO:0000256" key="1">
    <source>
        <dbReference type="ARBA" id="ARBA00001946"/>
    </source>
</evidence>
<accession>A0A090A1F6</accession>